<proteinExistence type="predicted"/>
<evidence type="ECO:0000259" key="1">
    <source>
        <dbReference type="Pfam" id="PF06527"/>
    </source>
</evidence>
<dbReference type="RefSeq" id="WP_152837865.1">
    <property type="nucleotide sequence ID" value="NZ_WHUG01000003.1"/>
</dbReference>
<accession>A0A6A7N0U4</accession>
<sequence>MLLLEDTSPNDSGMPKLNRSVLYNIVPMQMNSHRQESLTSYLIRLARAHCISPRDLIKYVFGKEDAAIRKLADNTFYTRYAATINGLGRNAKLLAAAANQLTSRTDLHILTMLPWADIIPEQSEGFIARRPRWCPMCFHDQLNENNETYTPLLWALTPYRRCVVHGCAIEETCACCGKAQAFVPRIADASICDHCRTSLARSNDASAILNSHVDANRTQGYEEILEAMLHEQTRVQKTVKRDFLCNTLKCIVTEQFQGKRAGLCHAMGWNKWALNGWLDKGERVSLPKLLQLGHGFSTPVVDLCAGRTGPSLRPPQSKVGQVVSRARRPQLTQQQRGQYFRELDTKVSRESFTTSMREAGLPYGLGRSALRYWFPDLCQRISERRTRAFRLAAQSAAAERVRFVRAAVATLVSAGIDPTRRKVDQEIKKHGLALARPEIFQEYLKAVCEISRPT</sequence>
<dbReference type="Proteomes" id="UP000440498">
    <property type="component" value="Unassembled WGS sequence"/>
</dbReference>
<dbReference type="EMBL" id="WHUG01000003">
    <property type="protein sequence ID" value="MQA38508.1"/>
    <property type="molecule type" value="Genomic_DNA"/>
</dbReference>
<feature type="domain" description="TniQ" evidence="1">
    <location>
        <begin position="29"/>
        <end position="168"/>
    </location>
</feature>
<organism evidence="2 3">
    <name type="scientific">Rugamonas aquatica</name>
    <dbReference type="NCBI Taxonomy" id="2743357"/>
    <lineage>
        <taxon>Bacteria</taxon>
        <taxon>Pseudomonadati</taxon>
        <taxon>Pseudomonadota</taxon>
        <taxon>Betaproteobacteria</taxon>
        <taxon>Burkholderiales</taxon>
        <taxon>Oxalobacteraceae</taxon>
        <taxon>Telluria group</taxon>
        <taxon>Rugamonas</taxon>
    </lineage>
</organism>
<comment type="caution">
    <text evidence="2">The sequence shown here is derived from an EMBL/GenBank/DDBJ whole genome shotgun (WGS) entry which is preliminary data.</text>
</comment>
<evidence type="ECO:0000313" key="3">
    <source>
        <dbReference type="Proteomes" id="UP000440498"/>
    </source>
</evidence>
<evidence type="ECO:0000313" key="2">
    <source>
        <dbReference type="EMBL" id="MQA38508.1"/>
    </source>
</evidence>
<reference evidence="2 3" key="1">
    <citation type="submission" date="2019-10" db="EMBL/GenBank/DDBJ databases">
        <title>Two novel species isolated from a subtropical stream in China.</title>
        <authorList>
            <person name="Lu H."/>
        </authorList>
    </citation>
    <scope>NUCLEOTIDE SEQUENCE [LARGE SCALE GENOMIC DNA]</scope>
    <source>
        <strain evidence="2 3">FT29W</strain>
    </source>
</reference>
<gene>
    <name evidence="2" type="ORF">GEV02_10135</name>
</gene>
<dbReference type="InterPro" id="IPR009492">
    <property type="entry name" value="TniQ"/>
</dbReference>
<name>A0A6A7N0U4_9BURK</name>
<dbReference type="AlphaFoldDB" id="A0A6A7N0U4"/>
<dbReference type="Pfam" id="PF06527">
    <property type="entry name" value="TniQ"/>
    <property type="match status" value="1"/>
</dbReference>
<keyword evidence="3" id="KW-1185">Reference proteome</keyword>
<protein>
    <recommendedName>
        <fullName evidence="1">TniQ domain-containing protein</fullName>
    </recommendedName>
</protein>